<dbReference type="GO" id="GO:0004844">
    <property type="term" value="F:uracil DNA N-glycosylase activity"/>
    <property type="evidence" value="ECO:0007669"/>
    <property type="project" value="UniProtKB-EC"/>
</dbReference>
<dbReference type="EMBL" id="VBRY01000003">
    <property type="protein sequence ID" value="TLS68189.1"/>
    <property type="molecule type" value="Genomic_DNA"/>
</dbReference>
<reference evidence="13 14" key="1">
    <citation type="journal article" date="2019" name="Appl. Environ. Microbiol.">
        <title>Environmental Evidence and Genomic Insight of Iron-oxidizing Bacteria Preference Towards More Corrosion Resistant Stainless Steel at Higher Salinities.</title>
        <authorList>
            <person name="Garrison C.E."/>
            <person name="Price K.A."/>
            <person name="Field E.K."/>
        </authorList>
    </citation>
    <scope>NUCLEOTIDE SEQUENCE [LARGE SCALE GENOMIC DNA]</scope>
    <source>
        <strain evidence="13 14">P3</strain>
    </source>
</reference>
<keyword evidence="8" id="KW-0378">Hydrolase</keyword>
<dbReference type="SUPFAM" id="SSF52141">
    <property type="entry name" value="Uracil-DNA glycosylase-like"/>
    <property type="match status" value="1"/>
</dbReference>
<evidence type="ECO:0000256" key="10">
    <source>
        <dbReference type="ARBA" id="ARBA00023014"/>
    </source>
</evidence>
<accession>A0A5R9GTE3</accession>
<protein>
    <recommendedName>
        <fullName evidence="4">Type-4 uracil-DNA glycosylase</fullName>
        <ecNumber evidence="3">3.2.2.27</ecNumber>
    </recommendedName>
</protein>
<dbReference type="NCBIfam" id="TIGR00758">
    <property type="entry name" value="UDG_fam4"/>
    <property type="match status" value="1"/>
</dbReference>
<dbReference type="PANTHER" id="PTHR33693">
    <property type="entry name" value="TYPE-5 URACIL-DNA GLYCOSYLASE"/>
    <property type="match status" value="1"/>
</dbReference>
<comment type="caution">
    <text evidence="13">The sequence shown here is derived from an EMBL/GenBank/DDBJ whole genome shotgun (WGS) entry which is preliminary data.</text>
</comment>
<evidence type="ECO:0000256" key="4">
    <source>
        <dbReference type="ARBA" id="ARBA00019403"/>
    </source>
</evidence>
<dbReference type="InterPro" id="IPR005122">
    <property type="entry name" value="Uracil-DNA_glycosylase-like"/>
</dbReference>
<comment type="catalytic activity">
    <reaction evidence="1">
        <text>Hydrolyzes single-stranded DNA or mismatched double-stranded DNA and polynucleotides, releasing free uracil.</text>
        <dbReference type="EC" id="3.2.2.27"/>
    </reaction>
</comment>
<dbReference type="InterPro" id="IPR051536">
    <property type="entry name" value="UDG_Type-4/5"/>
</dbReference>
<keyword evidence="10" id="KW-0411">Iron-sulfur</keyword>
<evidence type="ECO:0000256" key="11">
    <source>
        <dbReference type="ARBA" id="ARBA00023204"/>
    </source>
</evidence>
<evidence type="ECO:0000256" key="6">
    <source>
        <dbReference type="ARBA" id="ARBA00022723"/>
    </source>
</evidence>
<dbReference type="Proteomes" id="UP000306585">
    <property type="component" value="Unassembled WGS sequence"/>
</dbReference>
<evidence type="ECO:0000256" key="3">
    <source>
        <dbReference type="ARBA" id="ARBA00012030"/>
    </source>
</evidence>
<dbReference type="Pfam" id="PF03167">
    <property type="entry name" value="UDG"/>
    <property type="match status" value="1"/>
</dbReference>
<keyword evidence="14" id="KW-1185">Reference proteome</keyword>
<feature type="domain" description="Uracil-DNA glycosylase-like" evidence="12">
    <location>
        <begin position="112"/>
        <end position="258"/>
    </location>
</feature>
<dbReference type="GO" id="GO:0051539">
    <property type="term" value="F:4 iron, 4 sulfur cluster binding"/>
    <property type="evidence" value="ECO:0007669"/>
    <property type="project" value="UniProtKB-KW"/>
</dbReference>
<dbReference type="CDD" id="cd10030">
    <property type="entry name" value="UDG-F4_TTUDGA_SPO1dp_like"/>
    <property type="match status" value="1"/>
</dbReference>
<dbReference type="SMART" id="SM00986">
    <property type="entry name" value="UDG"/>
    <property type="match status" value="1"/>
</dbReference>
<dbReference type="SMART" id="SM00987">
    <property type="entry name" value="UreE_C"/>
    <property type="match status" value="1"/>
</dbReference>
<keyword evidence="5" id="KW-0004">4Fe-4S</keyword>
<evidence type="ECO:0000256" key="2">
    <source>
        <dbReference type="ARBA" id="ARBA00006521"/>
    </source>
</evidence>
<dbReference type="GO" id="GO:0006281">
    <property type="term" value="P:DNA repair"/>
    <property type="evidence" value="ECO:0007669"/>
    <property type="project" value="UniProtKB-KW"/>
</dbReference>
<evidence type="ECO:0000256" key="8">
    <source>
        <dbReference type="ARBA" id="ARBA00022801"/>
    </source>
</evidence>
<keyword evidence="7" id="KW-0227">DNA damage</keyword>
<evidence type="ECO:0000313" key="13">
    <source>
        <dbReference type="EMBL" id="TLS68189.1"/>
    </source>
</evidence>
<keyword evidence="11" id="KW-0234">DNA repair</keyword>
<comment type="similarity">
    <text evidence="2">Belongs to the uracil-DNA glycosylase (UDG) superfamily. Type 4 (UDGa) family.</text>
</comment>
<evidence type="ECO:0000256" key="7">
    <source>
        <dbReference type="ARBA" id="ARBA00022763"/>
    </source>
</evidence>
<evidence type="ECO:0000313" key="14">
    <source>
        <dbReference type="Proteomes" id="UP000306585"/>
    </source>
</evidence>
<evidence type="ECO:0000259" key="12">
    <source>
        <dbReference type="SMART" id="SM00986"/>
    </source>
</evidence>
<evidence type="ECO:0000256" key="1">
    <source>
        <dbReference type="ARBA" id="ARBA00001400"/>
    </source>
</evidence>
<dbReference type="Gene3D" id="3.40.470.10">
    <property type="entry name" value="Uracil-DNA glycosylase-like domain"/>
    <property type="match status" value="1"/>
</dbReference>
<gene>
    <name evidence="13" type="ORF">FEF65_04115</name>
</gene>
<keyword evidence="6" id="KW-0479">Metal-binding</keyword>
<sequence>MPDHKLFVETYLREIGVQTPVSLLSFTPSLIPEPGKAVSAQPALPSPSPRSEVVASRPSVAAPVCAASPPSVSGGVAEAVAPVVFKTLDEIAVSASGCRLCALAETRTQVVFGVGNPAADILFIGEAPGRDEDLQGEPFVGRAGQLLDRMLVSMGLDRDAVYIMNVVKCRPPNNRDPRPDEVQACQLWFEQQLDALQPKLICLLGRVAAQTVLQTDAPLGSLRGRWHAFQGIPTLVTYHPAYLLRSPQQKQKSWSDLCVLSHRYSELVQR</sequence>
<dbReference type="PANTHER" id="PTHR33693:SF1">
    <property type="entry name" value="TYPE-4 URACIL-DNA GLYCOSYLASE"/>
    <property type="match status" value="1"/>
</dbReference>
<evidence type="ECO:0000256" key="9">
    <source>
        <dbReference type="ARBA" id="ARBA00023004"/>
    </source>
</evidence>
<dbReference type="InterPro" id="IPR036895">
    <property type="entry name" value="Uracil-DNA_glycosylase-like_sf"/>
</dbReference>
<organism evidence="13 14">
    <name type="scientific">Mariprofundus erugo</name>
    <dbReference type="NCBI Taxonomy" id="2528639"/>
    <lineage>
        <taxon>Bacteria</taxon>
        <taxon>Pseudomonadati</taxon>
        <taxon>Pseudomonadota</taxon>
        <taxon>Candidatius Mariprofundia</taxon>
        <taxon>Mariprofundales</taxon>
        <taxon>Mariprofundaceae</taxon>
        <taxon>Mariprofundus</taxon>
    </lineage>
</organism>
<evidence type="ECO:0000256" key="5">
    <source>
        <dbReference type="ARBA" id="ARBA00022485"/>
    </source>
</evidence>
<proteinExistence type="inferred from homology"/>
<name>A0A5R9GTE3_9PROT</name>
<keyword evidence="9" id="KW-0408">Iron</keyword>
<dbReference type="GO" id="GO:0046872">
    <property type="term" value="F:metal ion binding"/>
    <property type="evidence" value="ECO:0007669"/>
    <property type="project" value="UniProtKB-KW"/>
</dbReference>
<dbReference type="EC" id="3.2.2.27" evidence="3"/>
<dbReference type="InterPro" id="IPR005273">
    <property type="entry name" value="Ura-DNA_glyco_family4"/>
</dbReference>
<dbReference type="AlphaFoldDB" id="A0A5R9GTE3"/>